<comment type="caution">
    <text evidence="7">The sequence shown here is derived from an EMBL/GenBank/DDBJ whole genome shotgun (WGS) entry which is preliminary data.</text>
</comment>
<evidence type="ECO:0000256" key="4">
    <source>
        <dbReference type="SAM" id="MobiDB-lite"/>
    </source>
</evidence>
<sequence>MSHFTALCGPSPNCEEKERSVSIPHRGYKGGKKSPINIVPSFSPPHCSTSTPKMPSPSLKITGFGIAYPPSSPAADLDKIAYKYYKPSPALDKVLAINRRTGIKAHSLISPILDLPEPESIKETSEIFLKEGLALALSASRQAIAEAGLAVDEITHVVTTTCTNSSNPGYDSFLAQGLGLRPSVEKVLLHGVGCAGGLAALRLAASFCQSAAWRGEPAHVLVNACEITSSMLRDELKIIDRDQQVRLGITLFGDGAASLVLSLDPGDVDPVNKFPKAIYELVNWSHITVPDTYSDLRIDVTSTGFKPTLSARIPTLTAPCTPLLYDDLLKTLPNKSSRSTLPPDPSNFDWAVHPGGAAILAGIQTAMRLEKEHMKASWEVYENHGNTSSVSVIHVLDTLRRTPGREWVMSAAFGPGVTAEGCLLRRAD</sequence>
<feature type="domain" description="Chalcone/stilbene synthase C-terminal" evidence="6">
    <location>
        <begin position="345"/>
        <end position="425"/>
    </location>
</feature>
<dbReference type="InterPro" id="IPR001099">
    <property type="entry name" value="Chalcone/stilbene_synt_N"/>
</dbReference>
<keyword evidence="2 3" id="KW-0808">Transferase</keyword>
<dbReference type="GO" id="GO:0016747">
    <property type="term" value="F:acyltransferase activity, transferring groups other than amino-acyl groups"/>
    <property type="evidence" value="ECO:0007669"/>
    <property type="project" value="InterPro"/>
</dbReference>
<gene>
    <name evidence="7" type="ORF">MSAN_01342000</name>
</gene>
<dbReference type="Pfam" id="PF00195">
    <property type="entry name" value="Chal_sti_synt_N"/>
    <property type="match status" value="1"/>
</dbReference>
<comment type="similarity">
    <text evidence="1 3">Belongs to the thiolase-like superfamily. Chalcone/stilbene synthases family.</text>
</comment>
<dbReference type="SUPFAM" id="SSF53901">
    <property type="entry name" value="Thiolase-like"/>
    <property type="match status" value="2"/>
</dbReference>
<organism evidence="7 8">
    <name type="scientific">Mycena sanguinolenta</name>
    <dbReference type="NCBI Taxonomy" id="230812"/>
    <lineage>
        <taxon>Eukaryota</taxon>
        <taxon>Fungi</taxon>
        <taxon>Dikarya</taxon>
        <taxon>Basidiomycota</taxon>
        <taxon>Agaricomycotina</taxon>
        <taxon>Agaricomycetes</taxon>
        <taxon>Agaricomycetidae</taxon>
        <taxon>Agaricales</taxon>
        <taxon>Marasmiineae</taxon>
        <taxon>Mycenaceae</taxon>
        <taxon>Mycena</taxon>
    </lineage>
</organism>
<dbReference type="Gene3D" id="3.40.47.10">
    <property type="match status" value="2"/>
</dbReference>
<evidence type="ECO:0000313" key="8">
    <source>
        <dbReference type="Proteomes" id="UP000623467"/>
    </source>
</evidence>
<evidence type="ECO:0000259" key="6">
    <source>
        <dbReference type="Pfam" id="PF02797"/>
    </source>
</evidence>
<evidence type="ECO:0000259" key="5">
    <source>
        <dbReference type="Pfam" id="PF00195"/>
    </source>
</evidence>
<keyword evidence="8" id="KW-1185">Reference proteome</keyword>
<accession>A0A8H7D0J3</accession>
<dbReference type="EMBL" id="JACAZH010000010">
    <property type="protein sequence ID" value="KAF7357459.1"/>
    <property type="molecule type" value="Genomic_DNA"/>
</dbReference>
<evidence type="ECO:0000313" key="7">
    <source>
        <dbReference type="EMBL" id="KAF7357459.1"/>
    </source>
</evidence>
<dbReference type="InterPro" id="IPR012328">
    <property type="entry name" value="Chalcone/stilbene_synt_C"/>
</dbReference>
<dbReference type="AlphaFoldDB" id="A0A8H7D0J3"/>
<proteinExistence type="inferred from homology"/>
<reference evidence="7" key="1">
    <citation type="submission" date="2020-05" db="EMBL/GenBank/DDBJ databases">
        <title>Mycena genomes resolve the evolution of fungal bioluminescence.</title>
        <authorList>
            <person name="Tsai I.J."/>
        </authorList>
    </citation>
    <scope>NUCLEOTIDE SEQUENCE</scope>
    <source>
        <strain evidence="7">160909Yilan</strain>
    </source>
</reference>
<feature type="domain" description="Chalcone/stilbene synthase N-terminal" evidence="5">
    <location>
        <begin position="119"/>
        <end position="265"/>
    </location>
</feature>
<keyword evidence="3" id="KW-0012">Acyltransferase</keyword>
<evidence type="ECO:0000256" key="3">
    <source>
        <dbReference type="RuleBase" id="RU003633"/>
    </source>
</evidence>
<name>A0A8H7D0J3_9AGAR</name>
<evidence type="ECO:0000256" key="1">
    <source>
        <dbReference type="ARBA" id="ARBA00005531"/>
    </source>
</evidence>
<dbReference type="InterPro" id="IPR011141">
    <property type="entry name" value="Polyketide_synthase_type-III"/>
</dbReference>
<protein>
    <submittedName>
        <fullName evidence="7">Chalcone synthase</fullName>
    </submittedName>
</protein>
<dbReference type="InterPro" id="IPR016039">
    <property type="entry name" value="Thiolase-like"/>
</dbReference>
<dbReference type="PANTHER" id="PTHR11877">
    <property type="entry name" value="HYDROXYMETHYLGLUTARYL-COA SYNTHASE"/>
    <property type="match status" value="1"/>
</dbReference>
<dbReference type="Proteomes" id="UP000623467">
    <property type="component" value="Unassembled WGS sequence"/>
</dbReference>
<dbReference type="Pfam" id="PF02797">
    <property type="entry name" value="Chal_sti_synt_C"/>
    <property type="match status" value="1"/>
</dbReference>
<evidence type="ECO:0000256" key="2">
    <source>
        <dbReference type="ARBA" id="ARBA00022679"/>
    </source>
</evidence>
<dbReference type="PANTHER" id="PTHR11877:SF46">
    <property type="entry name" value="TYPE III POLYKETIDE SYNTHASE A"/>
    <property type="match status" value="1"/>
</dbReference>
<feature type="region of interest" description="Disordered" evidence="4">
    <location>
        <begin position="1"/>
        <end position="30"/>
    </location>
</feature>
<dbReference type="PIRSF" id="PIRSF000451">
    <property type="entry name" value="PKS_III"/>
    <property type="match status" value="1"/>
</dbReference>
<dbReference type="CDD" id="cd00831">
    <property type="entry name" value="CHS_like"/>
    <property type="match status" value="1"/>
</dbReference>
<dbReference type="GO" id="GO:0030639">
    <property type="term" value="P:polyketide biosynthetic process"/>
    <property type="evidence" value="ECO:0007669"/>
    <property type="project" value="TreeGrafter"/>
</dbReference>
<dbReference type="OrthoDB" id="329835at2759"/>